<dbReference type="Proteomes" id="UP000238479">
    <property type="component" value="Chromosome 6"/>
</dbReference>
<dbReference type="GO" id="GO:0046872">
    <property type="term" value="F:metal ion binding"/>
    <property type="evidence" value="ECO:0007669"/>
    <property type="project" value="UniProtKB-KW"/>
</dbReference>
<accession>A0A2P6Q0J7</accession>
<dbReference type="GO" id="GO:1990136">
    <property type="term" value="F:linoleate 9S-lipoxygenase activity"/>
    <property type="evidence" value="ECO:0007669"/>
    <property type="project" value="UniProtKB-EC"/>
</dbReference>
<dbReference type="GO" id="GO:0034440">
    <property type="term" value="P:lipid oxidation"/>
    <property type="evidence" value="ECO:0007669"/>
    <property type="project" value="InterPro"/>
</dbReference>
<dbReference type="AlphaFoldDB" id="A0A2P6Q0J7"/>
<evidence type="ECO:0000256" key="1">
    <source>
        <dbReference type="ARBA" id="ARBA00022723"/>
    </source>
</evidence>
<sequence length="130" mass="14994">MFQTHGSNKKIKGTVVLMKKNFFYFNDFNASVLARVKEFWGRRVSLQLISAVMVILTYIPSDTPLALRKYRQQELEQLRGNGTGELNEWERVYDYAYYNDLGDPDSGSNYARPVLGGTSQYPYCHGHVLE</sequence>
<evidence type="ECO:0000313" key="5">
    <source>
        <dbReference type="EMBL" id="PRQ27703.1"/>
    </source>
</evidence>
<dbReference type="PANTHER" id="PTHR11771">
    <property type="entry name" value="LIPOXYGENASE"/>
    <property type="match status" value="1"/>
</dbReference>
<evidence type="ECO:0000313" key="6">
    <source>
        <dbReference type="Proteomes" id="UP000238479"/>
    </source>
</evidence>
<dbReference type="InterPro" id="IPR036392">
    <property type="entry name" value="PLAT/LH2_dom_sf"/>
</dbReference>
<dbReference type="SUPFAM" id="SSF49723">
    <property type="entry name" value="Lipase/lipooxygenase domain (PLAT/LH2 domain)"/>
    <property type="match status" value="1"/>
</dbReference>
<keyword evidence="1" id="KW-0479">Metal-binding</keyword>
<dbReference type="InterPro" id="IPR000907">
    <property type="entry name" value="LipOase"/>
</dbReference>
<name>A0A2P6Q0J7_ROSCH</name>
<dbReference type="Pfam" id="PF00305">
    <property type="entry name" value="Lipoxygenase"/>
    <property type="match status" value="1"/>
</dbReference>
<keyword evidence="2" id="KW-0223">Dioxygenase</keyword>
<gene>
    <name evidence="5" type="ORF">RchiOBHm_Chr6g0308121</name>
</gene>
<dbReference type="EC" id="1.13.11.58" evidence="5"/>
<keyword evidence="3 5" id="KW-0560">Oxidoreductase</keyword>
<dbReference type="SUPFAM" id="SSF48484">
    <property type="entry name" value="Lipoxigenase"/>
    <property type="match status" value="1"/>
</dbReference>
<dbReference type="Gramene" id="PRQ27703">
    <property type="protein sequence ID" value="PRQ27703"/>
    <property type="gene ID" value="RchiOBHm_Chr6g0308121"/>
</dbReference>
<evidence type="ECO:0000256" key="2">
    <source>
        <dbReference type="ARBA" id="ARBA00022964"/>
    </source>
</evidence>
<evidence type="ECO:0000259" key="4">
    <source>
        <dbReference type="PROSITE" id="PS51393"/>
    </source>
</evidence>
<evidence type="ECO:0000256" key="3">
    <source>
        <dbReference type="ARBA" id="ARBA00023002"/>
    </source>
</evidence>
<dbReference type="PRINTS" id="PR00468">
    <property type="entry name" value="PLTLPOXGNASE"/>
</dbReference>
<dbReference type="InterPro" id="IPR013819">
    <property type="entry name" value="LipOase_C"/>
</dbReference>
<dbReference type="PROSITE" id="PS51393">
    <property type="entry name" value="LIPOXYGENASE_3"/>
    <property type="match status" value="1"/>
</dbReference>
<dbReference type="STRING" id="74649.A0A2P6Q0J7"/>
<proteinExistence type="predicted"/>
<dbReference type="InterPro" id="IPR036226">
    <property type="entry name" value="LipOase_C_sf"/>
</dbReference>
<dbReference type="EMBL" id="PDCK01000044">
    <property type="protein sequence ID" value="PRQ27703.1"/>
    <property type="molecule type" value="Genomic_DNA"/>
</dbReference>
<feature type="domain" description="Lipoxygenase" evidence="4">
    <location>
        <begin position="57"/>
        <end position="130"/>
    </location>
</feature>
<dbReference type="Gene3D" id="4.10.375.10">
    <property type="entry name" value="Lipoxygenase-1, Domain 2"/>
    <property type="match status" value="1"/>
</dbReference>
<organism evidence="5 6">
    <name type="scientific">Rosa chinensis</name>
    <name type="common">China rose</name>
    <dbReference type="NCBI Taxonomy" id="74649"/>
    <lineage>
        <taxon>Eukaryota</taxon>
        <taxon>Viridiplantae</taxon>
        <taxon>Streptophyta</taxon>
        <taxon>Embryophyta</taxon>
        <taxon>Tracheophyta</taxon>
        <taxon>Spermatophyta</taxon>
        <taxon>Magnoliopsida</taxon>
        <taxon>eudicotyledons</taxon>
        <taxon>Gunneridae</taxon>
        <taxon>Pentapetalae</taxon>
        <taxon>rosids</taxon>
        <taxon>fabids</taxon>
        <taxon>Rosales</taxon>
        <taxon>Rosaceae</taxon>
        <taxon>Rosoideae</taxon>
        <taxon>Rosoideae incertae sedis</taxon>
        <taxon>Rosa</taxon>
    </lineage>
</organism>
<keyword evidence="6" id="KW-1185">Reference proteome</keyword>
<protein>
    <submittedName>
        <fullName evidence="5">Putative linoleate 9S-lipoxygenase</fullName>
        <ecNumber evidence="5">1.13.11.58</ecNumber>
    </submittedName>
</protein>
<comment type="caution">
    <text evidence="5">The sequence shown here is derived from an EMBL/GenBank/DDBJ whole genome shotgun (WGS) entry which is preliminary data.</text>
</comment>
<dbReference type="InterPro" id="IPR001246">
    <property type="entry name" value="LipOase_plant"/>
</dbReference>
<dbReference type="Gene3D" id="2.60.60.20">
    <property type="entry name" value="PLAT/LH2 domain"/>
    <property type="match status" value="1"/>
</dbReference>
<reference evidence="5 6" key="1">
    <citation type="journal article" date="2018" name="Nat. Genet.">
        <title>The Rosa genome provides new insights in the design of modern roses.</title>
        <authorList>
            <person name="Bendahmane M."/>
        </authorList>
    </citation>
    <scope>NUCLEOTIDE SEQUENCE [LARGE SCALE GENOMIC DNA]</scope>
    <source>
        <strain evidence="6">cv. Old Blush</strain>
    </source>
</reference>